<feature type="transmembrane region" description="Helical" evidence="1">
    <location>
        <begin position="101"/>
        <end position="118"/>
    </location>
</feature>
<proteinExistence type="predicted"/>
<dbReference type="OrthoDB" id="5764570at2"/>
<keyword evidence="1" id="KW-0812">Transmembrane</keyword>
<keyword evidence="1" id="KW-0472">Membrane</keyword>
<dbReference type="EMBL" id="CP003154">
    <property type="protein sequence ID" value="AFL72975.1"/>
    <property type="molecule type" value="Genomic_DNA"/>
</dbReference>
<keyword evidence="3" id="KW-1185">Reference proteome</keyword>
<sequence length="239" mass="24440">MIYAPLFTGLSELLKGLGFGGFTYVIAAAVTGAVTAVLYGAREISLISSAIGAGVGVILLIVLTGPSAFVYTALGAAVIAAAVGLLVRFPTRCSMNVASKALAGLAAGAIGGTVLAIAEPFHAAPFSLFVVLAFLVSINGVLYVASVRRWVALTHRFCQASFPCNLAEAAIMAVLASVAAGSVWMVSGPLTNIDPGLWWQTASLGMHQQIPQAVLGGLFGGGIAGILLQLFQFSWVDDL</sequence>
<reference evidence="2 3" key="1">
    <citation type="submission" date="2012-06" db="EMBL/GenBank/DDBJ databases">
        <title>Complete sequence of Thiocystis violascens DSM 198.</title>
        <authorList>
            <consortium name="US DOE Joint Genome Institute"/>
            <person name="Lucas S."/>
            <person name="Han J."/>
            <person name="Lapidus A."/>
            <person name="Cheng J.-F."/>
            <person name="Goodwin L."/>
            <person name="Pitluck S."/>
            <person name="Peters L."/>
            <person name="Ovchinnikova G."/>
            <person name="Teshima H."/>
            <person name="Detter J.C."/>
            <person name="Han C."/>
            <person name="Tapia R."/>
            <person name="Land M."/>
            <person name="Hauser L."/>
            <person name="Kyrpides N."/>
            <person name="Ivanova N."/>
            <person name="Pagani I."/>
            <person name="Vogl K."/>
            <person name="Liu Z."/>
            <person name="Frigaard N.-U."/>
            <person name="Bryant D."/>
            <person name="Woyke T."/>
        </authorList>
    </citation>
    <scope>NUCLEOTIDE SEQUENCE [LARGE SCALE GENOMIC DNA]</scope>
    <source>
        <strain evidence="3">ATCC 17096 / DSM 198 / 6111</strain>
    </source>
</reference>
<gene>
    <name evidence="2" type="ordered locus">Thivi_0940</name>
</gene>
<evidence type="ECO:0000313" key="2">
    <source>
        <dbReference type="EMBL" id="AFL72975.1"/>
    </source>
</evidence>
<accession>I3Y7K7</accession>
<organism evidence="2 3">
    <name type="scientific">Thiocystis violascens (strain ATCC 17096 / DSM 198 / 6111)</name>
    <name type="common">Chromatium violascens</name>
    <dbReference type="NCBI Taxonomy" id="765911"/>
    <lineage>
        <taxon>Bacteria</taxon>
        <taxon>Pseudomonadati</taxon>
        <taxon>Pseudomonadota</taxon>
        <taxon>Gammaproteobacteria</taxon>
        <taxon>Chromatiales</taxon>
        <taxon>Chromatiaceae</taxon>
        <taxon>Thiocystis</taxon>
    </lineage>
</organism>
<feature type="transmembrane region" description="Helical" evidence="1">
    <location>
        <begin position="69"/>
        <end position="89"/>
    </location>
</feature>
<protein>
    <submittedName>
        <fullName evidence="2">Uncharacterized protein</fullName>
    </submittedName>
</protein>
<dbReference type="STRING" id="765911.Thivi_0940"/>
<dbReference type="Proteomes" id="UP000006062">
    <property type="component" value="Chromosome"/>
</dbReference>
<dbReference type="HOGENOM" id="CLU_086267_0_0_6"/>
<feature type="transmembrane region" description="Helical" evidence="1">
    <location>
        <begin position="210"/>
        <end position="231"/>
    </location>
</feature>
<name>I3Y7K7_THIV6</name>
<feature type="transmembrane region" description="Helical" evidence="1">
    <location>
        <begin position="46"/>
        <end position="63"/>
    </location>
</feature>
<feature type="transmembrane region" description="Helical" evidence="1">
    <location>
        <begin position="166"/>
        <end position="190"/>
    </location>
</feature>
<evidence type="ECO:0000256" key="1">
    <source>
        <dbReference type="SAM" id="Phobius"/>
    </source>
</evidence>
<evidence type="ECO:0000313" key="3">
    <source>
        <dbReference type="Proteomes" id="UP000006062"/>
    </source>
</evidence>
<feature type="transmembrane region" description="Helical" evidence="1">
    <location>
        <begin position="16"/>
        <end position="39"/>
    </location>
</feature>
<dbReference type="eggNOG" id="ENOG502ZB9D">
    <property type="taxonomic scope" value="Bacteria"/>
</dbReference>
<keyword evidence="1" id="KW-1133">Transmembrane helix</keyword>
<dbReference type="AlphaFoldDB" id="I3Y7K7"/>
<feature type="transmembrane region" description="Helical" evidence="1">
    <location>
        <begin position="124"/>
        <end position="145"/>
    </location>
</feature>
<dbReference type="KEGG" id="tvi:Thivi_0940"/>